<dbReference type="Pfam" id="PF00072">
    <property type="entry name" value="Response_reg"/>
    <property type="match status" value="1"/>
</dbReference>
<evidence type="ECO:0000259" key="5">
    <source>
        <dbReference type="PROSITE" id="PS50110"/>
    </source>
</evidence>
<evidence type="ECO:0000256" key="4">
    <source>
        <dbReference type="PROSITE-ProRule" id="PRU00169"/>
    </source>
</evidence>
<dbReference type="KEGG" id="dja:HY57_11350"/>
<dbReference type="EC" id="2.7.7.65" evidence="2"/>
<dbReference type="CDD" id="cd01949">
    <property type="entry name" value="GGDEF"/>
    <property type="match status" value="1"/>
</dbReference>
<dbReference type="PATRIC" id="fig|1217721.7.peg.2345"/>
<dbReference type="PROSITE" id="PS50887">
    <property type="entry name" value="GGDEF"/>
    <property type="match status" value="1"/>
</dbReference>
<evidence type="ECO:0000259" key="6">
    <source>
        <dbReference type="PROSITE" id="PS50887"/>
    </source>
</evidence>
<dbReference type="GO" id="GO:0005886">
    <property type="term" value="C:plasma membrane"/>
    <property type="evidence" value="ECO:0007669"/>
    <property type="project" value="TreeGrafter"/>
</dbReference>
<evidence type="ECO:0000256" key="3">
    <source>
        <dbReference type="ARBA" id="ARBA00034247"/>
    </source>
</evidence>
<dbReference type="HOGENOM" id="CLU_000445_11_28_6"/>
<dbReference type="STRING" id="1217721.HY57_11350"/>
<protein>
    <recommendedName>
        <fullName evidence="2">diguanylate cyclase</fullName>
        <ecNumber evidence="2">2.7.7.65</ecNumber>
    </recommendedName>
</protein>
<dbReference type="Pfam" id="PF00990">
    <property type="entry name" value="GGDEF"/>
    <property type="match status" value="1"/>
</dbReference>
<comment type="cofactor">
    <cofactor evidence="1">
        <name>Mg(2+)</name>
        <dbReference type="ChEBI" id="CHEBI:18420"/>
    </cofactor>
</comment>
<dbReference type="SUPFAM" id="SSF52172">
    <property type="entry name" value="CheY-like"/>
    <property type="match status" value="1"/>
</dbReference>
<gene>
    <name evidence="7" type="ORF">HY57_11350</name>
</gene>
<reference evidence="7 8" key="1">
    <citation type="submission" date="2014-07" db="EMBL/GenBank/DDBJ databases">
        <title>Complete Genome Sequence of Dyella japonica Strain A8 Isolated from Malaysian Tropical Soil.</title>
        <authorList>
            <person name="Hui R.K.H."/>
            <person name="Chen J.-W."/>
            <person name="Chan K.-G."/>
            <person name="Leung F.C.C."/>
        </authorList>
    </citation>
    <scope>NUCLEOTIDE SEQUENCE [LARGE SCALE GENOMIC DNA]</scope>
    <source>
        <strain evidence="7 8">A8</strain>
    </source>
</reference>
<dbReference type="FunFam" id="3.30.70.270:FF:000001">
    <property type="entry name" value="Diguanylate cyclase domain protein"/>
    <property type="match status" value="1"/>
</dbReference>
<dbReference type="GO" id="GO:0000160">
    <property type="term" value="P:phosphorelay signal transduction system"/>
    <property type="evidence" value="ECO:0007669"/>
    <property type="project" value="InterPro"/>
</dbReference>
<dbReference type="InterPro" id="IPR043128">
    <property type="entry name" value="Rev_trsase/Diguanyl_cyclase"/>
</dbReference>
<dbReference type="GO" id="GO:0043709">
    <property type="term" value="P:cell adhesion involved in single-species biofilm formation"/>
    <property type="evidence" value="ECO:0007669"/>
    <property type="project" value="TreeGrafter"/>
</dbReference>
<feature type="domain" description="Response regulatory" evidence="5">
    <location>
        <begin position="20"/>
        <end position="135"/>
    </location>
</feature>
<evidence type="ECO:0000256" key="2">
    <source>
        <dbReference type="ARBA" id="ARBA00012528"/>
    </source>
</evidence>
<dbReference type="InterPro" id="IPR011006">
    <property type="entry name" value="CheY-like_superfamily"/>
</dbReference>
<dbReference type="PANTHER" id="PTHR45138">
    <property type="entry name" value="REGULATORY COMPONENTS OF SENSORY TRANSDUCTION SYSTEM"/>
    <property type="match status" value="1"/>
</dbReference>
<keyword evidence="4" id="KW-0597">Phosphoprotein</keyword>
<dbReference type="SMART" id="SM00448">
    <property type="entry name" value="REC"/>
    <property type="match status" value="1"/>
</dbReference>
<organism evidence="7 8">
    <name type="scientific">Dyella japonica A8</name>
    <dbReference type="NCBI Taxonomy" id="1217721"/>
    <lineage>
        <taxon>Bacteria</taxon>
        <taxon>Pseudomonadati</taxon>
        <taxon>Pseudomonadota</taxon>
        <taxon>Gammaproteobacteria</taxon>
        <taxon>Lysobacterales</taxon>
        <taxon>Rhodanobacteraceae</taxon>
        <taxon>Dyella</taxon>
    </lineage>
</organism>
<dbReference type="Gene3D" id="3.30.70.270">
    <property type="match status" value="1"/>
</dbReference>
<name>A0A075K1V4_9GAMM</name>
<dbReference type="RefSeq" id="WP_019466947.1">
    <property type="nucleotide sequence ID" value="NZ_ALOY01000180.1"/>
</dbReference>
<evidence type="ECO:0000313" key="8">
    <source>
        <dbReference type="Proteomes" id="UP000027987"/>
    </source>
</evidence>
<dbReference type="NCBIfam" id="TIGR00254">
    <property type="entry name" value="GGDEF"/>
    <property type="match status" value="1"/>
</dbReference>
<dbReference type="InterPro" id="IPR000160">
    <property type="entry name" value="GGDEF_dom"/>
</dbReference>
<dbReference type="EMBL" id="CP008884">
    <property type="protein sequence ID" value="AIF47815.1"/>
    <property type="molecule type" value="Genomic_DNA"/>
</dbReference>
<dbReference type="SUPFAM" id="SSF55073">
    <property type="entry name" value="Nucleotide cyclase"/>
    <property type="match status" value="1"/>
</dbReference>
<sequence length="320" mass="34490">MIDSPDSVQAQPAAAMARPRLLIVDDQPVNIRALHQIFVGDHDVFMATNGSDAIAFCEASQPDLVLLDVVMPELSGLDVCRALKASPATADIPVIFVTSLNDPEEESACWDVGGVDFITKPINAKTTRNRVRAHLTLKYQADMLRQLAWVDGLTGIPNKRQVEARSEEEFRRCRGEELPLAVAVVDIDYFKAFNDTYGHLAGDDCLRSVAQAIQSSLQRAGDFAGRMGGEEFLCIFPGTPLQDAVKLLQRVDAAIRALQLPHVGGIDGQVTVSIGVVSVVPSGDFTMAALVEQADRALYQAKQQGRARIHAGEVAAAGMA</sequence>
<dbReference type="PANTHER" id="PTHR45138:SF9">
    <property type="entry name" value="DIGUANYLATE CYCLASE DGCM-RELATED"/>
    <property type="match status" value="1"/>
</dbReference>
<accession>A0A075K1V4</accession>
<dbReference type="InterPro" id="IPR001789">
    <property type="entry name" value="Sig_transdc_resp-reg_receiver"/>
</dbReference>
<keyword evidence="8" id="KW-1185">Reference proteome</keyword>
<dbReference type="InterPro" id="IPR029787">
    <property type="entry name" value="Nucleotide_cyclase"/>
</dbReference>
<dbReference type="Gene3D" id="3.40.50.2300">
    <property type="match status" value="1"/>
</dbReference>
<comment type="catalytic activity">
    <reaction evidence="3">
        <text>2 GTP = 3',3'-c-di-GMP + 2 diphosphate</text>
        <dbReference type="Rhea" id="RHEA:24898"/>
        <dbReference type="ChEBI" id="CHEBI:33019"/>
        <dbReference type="ChEBI" id="CHEBI:37565"/>
        <dbReference type="ChEBI" id="CHEBI:58805"/>
        <dbReference type="EC" id="2.7.7.65"/>
    </reaction>
</comment>
<dbReference type="SMART" id="SM00267">
    <property type="entry name" value="GGDEF"/>
    <property type="match status" value="1"/>
</dbReference>
<feature type="modified residue" description="4-aspartylphosphate" evidence="4">
    <location>
        <position position="68"/>
    </location>
</feature>
<dbReference type="PROSITE" id="PS50110">
    <property type="entry name" value="RESPONSE_REGULATORY"/>
    <property type="match status" value="1"/>
</dbReference>
<evidence type="ECO:0000256" key="1">
    <source>
        <dbReference type="ARBA" id="ARBA00001946"/>
    </source>
</evidence>
<dbReference type="AlphaFoldDB" id="A0A075K1V4"/>
<proteinExistence type="predicted"/>
<dbReference type="GO" id="GO:0052621">
    <property type="term" value="F:diguanylate cyclase activity"/>
    <property type="evidence" value="ECO:0007669"/>
    <property type="project" value="UniProtKB-EC"/>
</dbReference>
<dbReference type="GO" id="GO:1902201">
    <property type="term" value="P:negative regulation of bacterial-type flagellum-dependent cell motility"/>
    <property type="evidence" value="ECO:0007669"/>
    <property type="project" value="TreeGrafter"/>
</dbReference>
<evidence type="ECO:0000313" key="7">
    <source>
        <dbReference type="EMBL" id="AIF47815.1"/>
    </source>
</evidence>
<dbReference type="InterPro" id="IPR050469">
    <property type="entry name" value="Diguanylate_Cyclase"/>
</dbReference>
<dbReference type="Proteomes" id="UP000027987">
    <property type="component" value="Chromosome"/>
</dbReference>
<feature type="domain" description="GGDEF" evidence="6">
    <location>
        <begin position="178"/>
        <end position="314"/>
    </location>
</feature>